<evidence type="ECO:0000313" key="12">
    <source>
        <dbReference type="Proteomes" id="UP000494249"/>
    </source>
</evidence>
<evidence type="ECO:0000256" key="7">
    <source>
        <dbReference type="SAM" id="Phobius"/>
    </source>
</evidence>
<evidence type="ECO:0000256" key="4">
    <source>
        <dbReference type="ARBA" id="ARBA00022692"/>
    </source>
</evidence>
<dbReference type="Proteomes" id="UP000494102">
    <property type="component" value="Unassembled WGS sequence"/>
</dbReference>
<dbReference type="InterPro" id="IPR036259">
    <property type="entry name" value="MFS_trans_sf"/>
</dbReference>
<dbReference type="InterPro" id="IPR010290">
    <property type="entry name" value="TM_effector"/>
</dbReference>
<dbReference type="RefSeq" id="WP_014973081.1">
    <property type="nucleotide sequence ID" value="NZ_CADFGL010000004.1"/>
</dbReference>
<evidence type="ECO:0000256" key="3">
    <source>
        <dbReference type="ARBA" id="ARBA00022475"/>
    </source>
</evidence>
<dbReference type="Gene3D" id="1.20.1250.20">
    <property type="entry name" value="MFS general substrate transporter like domains"/>
    <property type="match status" value="1"/>
</dbReference>
<evidence type="ECO:0000313" key="10">
    <source>
        <dbReference type="EMBL" id="CAB4050713.1"/>
    </source>
</evidence>
<dbReference type="GeneID" id="27800640"/>
<feature type="transmembrane region" description="Helical" evidence="7">
    <location>
        <begin position="156"/>
        <end position="189"/>
    </location>
</feature>
<dbReference type="Pfam" id="PF05977">
    <property type="entry name" value="MFS_3"/>
    <property type="match status" value="1"/>
</dbReference>
<dbReference type="PANTHER" id="PTHR23513">
    <property type="entry name" value="INTEGRAL MEMBRANE EFFLUX PROTEIN-RELATED"/>
    <property type="match status" value="1"/>
</dbReference>
<feature type="transmembrane region" description="Helical" evidence="7">
    <location>
        <begin position="310"/>
        <end position="333"/>
    </location>
</feature>
<sequence>MSSTFRSLRNFNYRMWASGAIISNVGTWMQRTAQDWLVLTELTQHNATSVGIVMSLQFGPQMLLLPLTGYAADHFDRRKLLFVTQAAMGSLALGLGLLTITGLVQLWHVYVFAGLLGCVTAFDSPARQTFVSDLVGEGDLANAVALNSTSFNAARMIGPAVAGLLIASVGTGWVFLINALSFIAVLGALRMLRVRELHAKPLAVRSRGSFVEGFRYVWKRPDLKAALLMQFLIGTFGLNFPIFISTMSVTAFHAGAGEYGVLSSTMAVGSVTGALLAARRARPRMALLLAAAAIFGVGCTAASLMPNYVLFGIVLAFIGVSTQTFNTSTNSLVQLSTEPAMRGRVIAILLAIALGGTPLGAPVVGWVADRFGPRWALGVGAASGFAAALVGLLYLVKYRGLRVFIDAGRLRYSIDDPRQAPPYVSPAIAVQNAVLDEAEEESSSGV</sequence>
<evidence type="ECO:0000256" key="6">
    <source>
        <dbReference type="ARBA" id="ARBA00023136"/>
    </source>
</evidence>
<protein>
    <submittedName>
        <fullName evidence="10">Enterobactin exporter EntS</fullName>
    </submittedName>
</protein>
<evidence type="ECO:0000259" key="8">
    <source>
        <dbReference type="PROSITE" id="PS50850"/>
    </source>
</evidence>
<feature type="transmembrane region" description="Helical" evidence="7">
    <location>
        <begin position="80"/>
        <end position="107"/>
    </location>
</feature>
<feature type="transmembrane region" description="Helical" evidence="7">
    <location>
        <begin position="374"/>
        <end position="396"/>
    </location>
</feature>
<keyword evidence="5 7" id="KW-1133">Transmembrane helix</keyword>
<feature type="transmembrane region" description="Helical" evidence="7">
    <location>
        <begin position="345"/>
        <end position="368"/>
    </location>
</feature>
<proteinExistence type="predicted"/>
<organism evidence="10 11">
    <name type="scientific">Paraburkholderia phenoliruptrix</name>
    <dbReference type="NCBI Taxonomy" id="252970"/>
    <lineage>
        <taxon>Bacteria</taxon>
        <taxon>Pseudomonadati</taxon>
        <taxon>Pseudomonadota</taxon>
        <taxon>Betaproteobacteria</taxon>
        <taxon>Burkholderiales</taxon>
        <taxon>Burkholderiaceae</taxon>
        <taxon>Paraburkholderia</taxon>
    </lineage>
</organism>
<dbReference type="CDD" id="cd06173">
    <property type="entry name" value="MFS_MefA_like"/>
    <property type="match status" value="1"/>
</dbReference>
<dbReference type="SUPFAM" id="SSF103473">
    <property type="entry name" value="MFS general substrate transporter"/>
    <property type="match status" value="1"/>
</dbReference>
<feature type="transmembrane region" description="Helical" evidence="7">
    <location>
        <begin position="285"/>
        <end position="304"/>
    </location>
</feature>
<dbReference type="GO" id="GO:0005886">
    <property type="term" value="C:plasma membrane"/>
    <property type="evidence" value="ECO:0007669"/>
    <property type="project" value="UniProtKB-SubCell"/>
</dbReference>
<dbReference type="Proteomes" id="UP000494249">
    <property type="component" value="Unassembled WGS sequence"/>
</dbReference>
<feature type="transmembrane region" description="Helical" evidence="7">
    <location>
        <begin position="259"/>
        <end position="278"/>
    </location>
</feature>
<gene>
    <name evidence="10" type="primary">entS_2</name>
    <name evidence="9" type="synonym">entS_1</name>
    <name evidence="9" type="ORF">LMG22037_01072</name>
    <name evidence="10" type="ORF">LMG9964_04380</name>
</gene>
<accession>A0A6J5K8V6</accession>
<reference evidence="11 12" key="1">
    <citation type="submission" date="2020-04" db="EMBL/GenBank/DDBJ databases">
        <authorList>
            <person name="De Canck E."/>
        </authorList>
    </citation>
    <scope>NUCLEOTIDE SEQUENCE [LARGE SCALE GENOMIC DNA]</scope>
    <source>
        <strain evidence="9 12">LMG 22037</strain>
        <strain evidence="10 11">LMG 9964</strain>
    </source>
</reference>
<evidence type="ECO:0000256" key="5">
    <source>
        <dbReference type="ARBA" id="ARBA00022989"/>
    </source>
</evidence>
<keyword evidence="6 7" id="KW-0472">Membrane</keyword>
<comment type="subcellular location">
    <subcellularLocation>
        <location evidence="1">Cell membrane</location>
        <topology evidence="1">Multi-pass membrane protein</topology>
    </subcellularLocation>
</comment>
<dbReference type="EMBL" id="CADILN010000006">
    <property type="protein sequence ID" value="CAB4050713.1"/>
    <property type="molecule type" value="Genomic_DNA"/>
</dbReference>
<feature type="domain" description="Major facilitator superfamily (MFS) profile" evidence="8">
    <location>
        <begin position="1"/>
        <end position="399"/>
    </location>
</feature>
<dbReference type="GO" id="GO:0022857">
    <property type="term" value="F:transmembrane transporter activity"/>
    <property type="evidence" value="ECO:0007669"/>
    <property type="project" value="InterPro"/>
</dbReference>
<keyword evidence="3" id="KW-1003">Cell membrane</keyword>
<dbReference type="PANTHER" id="PTHR23513:SF11">
    <property type="entry name" value="STAPHYLOFERRIN A TRANSPORTER"/>
    <property type="match status" value="1"/>
</dbReference>
<dbReference type="InterPro" id="IPR020846">
    <property type="entry name" value="MFS_dom"/>
</dbReference>
<dbReference type="PROSITE" id="PS50850">
    <property type="entry name" value="MFS"/>
    <property type="match status" value="1"/>
</dbReference>
<keyword evidence="4 7" id="KW-0812">Transmembrane</keyword>
<evidence type="ECO:0000256" key="1">
    <source>
        <dbReference type="ARBA" id="ARBA00004651"/>
    </source>
</evidence>
<keyword evidence="2" id="KW-0813">Transport</keyword>
<name>A0A6J5K8V6_9BURK</name>
<dbReference type="EMBL" id="CADIKB010000003">
    <property type="protein sequence ID" value="CAB3652963.1"/>
    <property type="molecule type" value="Genomic_DNA"/>
</dbReference>
<evidence type="ECO:0000313" key="9">
    <source>
        <dbReference type="EMBL" id="CAB3652963.1"/>
    </source>
</evidence>
<dbReference type="AlphaFoldDB" id="A0A6J5K8V6"/>
<evidence type="ECO:0000313" key="11">
    <source>
        <dbReference type="Proteomes" id="UP000494102"/>
    </source>
</evidence>
<feature type="transmembrane region" description="Helical" evidence="7">
    <location>
        <begin position="225"/>
        <end position="247"/>
    </location>
</feature>
<evidence type="ECO:0000256" key="2">
    <source>
        <dbReference type="ARBA" id="ARBA00022448"/>
    </source>
</evidence>